<keyword evidence="2" id="KW-0284">Flavonoid biosynthesis</keyword>
<dbReference type="Pfam" id="PF00201">
    <property type="entry name" value="UDPGT"/>
    <property type="match status" value="1"/>
</dbReference>
<dbReference type="InterPro" id="IPR002213">
    <property type="entry name" value="UDP_glucos_trans"/>
</dbReference>
<name>A0A7J7H0J7_CAMSI</name>
<dbReference type="GO" id="GO:0009813">
    <property type="term" value="P:flavonoid biosynthetic process"/>
    <property type="evidence" value="ECO:0007669"/>
    <property type="project" value="UniProtKB-KW"/>
</dbReference>
<protein>
    <submittedName>
        <fullName evidence="3">Uncharacterized protein</fullName>
    </submittedName>
</protein>
<gene>
    <name evidence="3" type="ORF">HYC85_016273</name>
</gene>
<dbReference type="PANTHER" id="PTHR48048:SF94">
    <property type="entry name" value="GLYCOSYLTRANSFERASE"/>
    <property type="match status" value="1"/>
</dbReference>
<dbReference type="InterPro" id="IPR050481">
    <property type="entry name" value="UDP-glycosyltransf_plant"/>
</dbReference>
<dbReference type="PANTHER" id="PTHR48048">
    <property type="entry name" value="GLYCOSYLTRANSFERASE"/>
    <property type="match status" value="1"/>
</dbReference>
<reference evidence="4" key="1">
    <citation type="journal article" date="2020" name="Nat. Commun.">
        <title>Genome assembly of wild tea tree DASZ reveals pedigree and selection history of tea varieties.</title>
        <authorList>
            <person name="Zhang W."/>
            <person name="Zhang Y."/>
            <person name="Qiu H."/>
            <person name="Guo Y."/>
            <person name="Wan H."/>
            <person name="Zhang X."/>
            <person name="Scossa F."/>
            <person name="Alseekh S."/>
            <person name="Zhang Q."/>
            <person name="Wang P."/>
            <person name="Xu L."/>
            <person name="Schmidt M.H."/>
            <person name="Jia X."/>
            <person name="Li D."/>
            <person name="Zhu A."/>
            <person name="Guo F."/>
            <person name="Chen W."/>
            <person name="Ni D."/>
            <person name="Usadel B."/>
            <person name="Fernie A.R."/>
            <person name="Wen W."/>
        </authorList>
    </citation>
    <scope>NUCLEOTIDE SEQUENCE [LARGE SCALE GENOMIC DNA]</scope>
    <source>
        <strain evidence="4">cv. G240</strain>
    </source>
</reference>
<sequence length="126" mass="13975">MVCGWAAVLGHAAVGGFVSHCGWNSILESLWFGVLIVTWPIYAEQQKNAFEMVVDLDLAVELRLDCRDECGSGSYGCGGADVVAAEEIQRAMRGVMDGGNLVRERVREMREEQRGFLWKVGLRIVR</sequence>
<proteinExistence type="predicted"/>
<dbReference type="EMBL" id="JACBKZ010000007">
    <property type="protein sequence ID" value="KAF5946045.1"/>
    <property type="molecule type" value="Genomic_DNA"/>
</dbReference>
<evidence type="ECO:0000256" key="1">
    <source>
        <dbReference type="ARBA" id="ARBA00022679"/>
    </source>
</evidence>
<evidence type="ECO:0000313" key="3">
    <source>
        <dbReference type="EMBL" id="KAF5946045.1"/>
    </source>
</evidence>
<comment type="caution">
    <text evidence="3">The sequence shown here is derived from an EMBL/GenBank/DDBJ whole genome shotgun (WGS) entry which is preliminary data.</text>
</comment>
<reference evidence="3 4" key="2">
    <citation type="submission" date="2020-07" db="EMBL/GenBank/DDBJ databases">
        <title>Genome assembly of wild tea tree DASZ reveals pedigree and selection history of tea varieties.</title>
        <authorList>
            <person name="Zhang W."/>
        </authorList>
    </citation>
    <scope>NUCLEOTIDE SEQUENCE [LARGE SCALE GENOMIC DNA]</scope>
    <source>
        <strain evidence="4">cv. G240</strain>
        <tissue evidence="3">Leaf</tissue>
    </source>
</reference>
<keyword evidence="4" id="KW-1185">Reference proteome</keyword>
<dbReference type="GO" id="GO:0035251">
    <property type="term" value="F:UDP-glucosyltransferase activity"/>
    <property type="evidence" value="ECO:0007669"/>
    <property type="project" value="InterPro"/>
</dbReference>
<organism evidence="3 4">
    <name type="scientific">Camellia sinensis</name>
    <name type="common">Tea plant</name>
    <name type="synonym">Thea sinensis</name>
    <dbReference type="NCBI Taxonomy" id="4442"/>
    <lineage>
        <taxon>Eukaryota</taxon>
        <taxon>Viridiplantae</taxon>
        <taxon>Streptophyta</taxon>
        <taxon>Embryophyta</taxon>
        <taxon>Tracheophyta</taxon>
        <taxon>Spermatophyta</taxon>
        <taxon>Magnoliopsida</taxon>
        <taxon>eudicotyledons</taxon>
        <taxon>Gunneridae</taxon>
        <taxon>Pentapetalae</taxon>
        <taxon>asterids</taxon>
        <taxon>Ericales</taxon>
        <taxon>Theaceae</taxon>
        <taxon>Camellia</taxon>
    </lineage>
</organism>
<dbReference type="AlphaFoldDB" id="A0A7J7H0J7"/>
<dbReference type="Proteomes" id="UP000593564">
    <property type="component" value="Unassembled WGS sequence"/>
</dbReference>
<keyword evidence="1" id="KW-0808">Transferase</keyword>
<evidence type="ECO:0000256" key="2">
    <source>
        <dbReference type="ARBA" id="ARBA00023241"/>
    </source>
</evidence>
<dbReference type="Gene3D" id="3.40.50.2000">
    <property type="entry name" value="Glycogen Phosphorylase B"/>
    <property type="match status" value="1"/>
</dbReference>
<evidence type="ECO:0000313" key="4">
    <source>
        <dbReference type="Proteomes" id="UP000593564"/>
    </source>
</evidence>
<dbReference type="SUPFAM" id="SSF53756">
    <property type="entry name" value="UDP-Glycosyltransferase/glycogen phosphorylase"/>
    <property type="match status" value="1"/>
</dbReference>
<accession>A0A7J7H0J7</accession>